<dbReference type="RefSeq" id="WP_068453711.1">
    <property type="nucleotide sequence ID" value="NZ_BJOB01000012.1"/>
</dbReference>
<protein>
    <submittedName>
        <fullName evidence="1">Uncharacterized protein</fullName>
    </submittedName>
</protein>
<proteinExistence type="predicted"/>
<keyword evidence="2" id="KW-1185">Reference proteome</keyword>
<dbReference type="Proteomes" id="UP001398420">
    <property type="component" value="Unassembled WGS sequence"/>
</dbReference>
<evidence type="ECO:0000313" key="2">
    <source>
        <dbReference type="Proteomes" id="UP001398420"/>
    </source>
</evidence>
<comment type="caution">
    <text evidence="1">The sequence shown here is derived from an EMBL/GenBank/DDBJ whole genome shotgun (WGS) entry which is preliminary data.</text>
</comment>
<dbReference type="GeneID" id="97821043"/>
<accession>A0ABU9LMA1</accession>
<name>A0ABU9LMA1_9BACL</name>
<gene>
    <name evidence="1" type="ORF">AAF454_06850</name>
</gene>
<evidence type="ECO:0000313" key="1">
    <source>
        <dbReference type="EMBL" id="MEL5988134.1"/>
    </source>
</evidence>
<sequence>MLTVKISREDVSYVVEVMTQATLDVKSMTVKSLHDMVYTLGRLAHINDVHFFIPSDLETSLVKSLQVEYPGEVYEHRITVQ</sequence>
<dbReference type="EMBL" id="JBCEWA010000004">
    <property type="protein sequence ID" value="MEL5988134.1"/>
    <property type="molecule type" value="Genomic_DNA"/>
</dbReference>
<reference evidence="1 2" key="1">
    <citation type="submission" date="2024-04" db="EMBL/GenBank/DDBJ databases">
        <authorList>
            <person name="Wu Y.S."/>
            <person name="Zhang L."/>
        </authorList>
    </citation>
    <scope>NUCLEOTIDE SEQUENCE [LARGE SCALE GENOMIC DNA]</scope>
    <source>
        <strain evidence="1 2">KG-01</strain>
    </source>
</reference>
<organism evidence="1 2">
    <name type="scientific">Kurthia gibsonii</name>
    <dbReference type="NCBI Taxonomy" id="33946"/>
    <lineage>
        <taxon>Bacteria</taxon>
        <taxon>Bacillati</taxon>
        <taxon>Bacillota</taxon>
        <taxon>Bacilli</taxon>
        <taxon>Bacillales</taxon>
        <taxon>Caryophanaceae</taxon>
        <taxon>Kurthia</taxon>
    </lineage>
</organism>